<comment type="caution">
    <text evidence="2">The sequence shown here is derived from an EMBL/GenBank/DDBJ whole genome shotgun (WGS) entry which is preliminary data.</text>
</comment>
<dbReference type="EMBL" id="VDFQ02000007">
    <property type="protein sequence ID" value="KAA1418230.1"/>
    <property type="molecule type" value="Genomic_DNA"/>
</dbReference>
<dbReference type="InterPro" id="IPR000073">
    <property type="entry name" value="AB_hydrolase_1"/>
</dbReference>
<dbReference type="AlphaFoldDB" id="A0A5Q6RJT9"/>
<dbReference type="Gene3D" id="3.40.50.1820">
    <property type="entry name" value="alpha/beta hydrolase"/>
    <property type="match status" value="1"/>
</dbReference>
<organism evidence="2 3">
    <name type="scientific">Mumia zhuanghuii</name>
    <dbReference type="NCBI Taxonomy" id="2585211"/>
    <lineage>
        <taxon>Bacteria</taxon>
        <taxon>Bacillati</taxon>
        <taxon>Actinomycetota</taxon>
        <taxon>Actinomycetes</taxon>
        <taxon>Propionibacteriales</taxon>
        <taxon>Nocardioidaceae</taxon>
        <taxon>Mumia</taxon>
    </lineage>
</organism>
<gene>
    <name evidence="2" type="ORF">FE697_020575</name>
</gene>
<proteinExistence type="predicted"/>
<dbReference type="PANTHER" id="PTHR43194:SF2">
    <property type="entry name" value="PEROXISOMAL MEMBRANE PROTEIN LPX1"/>
    <property type="match status" value="1"/>
</dbReference>
<feature type="domain" description="AB hydrolase-1" evidence="1">
    <location>
        <begin position="80"/>
        <end position="304"/>
    </location>
</feature>
<dbReference type="GO" id="GO:0016787">
    <property type="term" value="F:hydrolase activity"/>
    <property type="evidence" value="ECO:0007669"/>
    <property type="project" value="UniProtKB-KW"/>
</dbReference>
<dbReference type="PANTHER" id="PTHR43194">
    <property type="entry name" value="HYDROLASE ALPHA/BETA FOLD FAMILY"/>
    <property type="match status" value="1"/>
</dbReference>
<name>A0A5Q6RJT9_9ACTN</name>
<reference evidence="2 3" key="1">
    <citation type="submission" date="2019-09" db="EMBL/GenBank/DDBJ databases">
        <title>Mumia zhuanghuii sp. nov. isolated from the intestinal contents of plateau pika (Ochotona curzoniae) in the Qinghai-Tibet plateau of China.</title>
        <authorList>
            <person name="Tian Z."/>
        </authorList>
    </citation>
    <scope>NUCLEOTIDE SEQUENCE [LARGE SCALE GENOMIC DNA]</scope>
    <source>
        <strain evidence="3">350</strain>
    </source>
</reference>
<dbReference type="InterPro" id="IPR050228">
    <property type="entry name" value="Carboxylesterase_BioH"/>
</dbReference>
<dbReference type="InterPro" id="IPR029058">
    <property type="entry name" value="AB_hydrolase_fold"/>
</dbReference>
<sequence>MERVHFQSGRSRTASNFSLQSLTGIARLEIVRVRSHYSSNRLPRDLVNFLPGVREGVVRTSRARVTSYDSTDPDDPRTPVVLLHGTGGTATSHFWALFPMLAEHHRVIALDFTDPAEADGEPDTSWYVEQVEAVVAALSPHRRVAVVGYSFGAVVAAAFAGRRQELVESLVLVAGWTRSDQQQQLRNEVWSRLHAEGSSALPAFMVFTAYSPAYLLARTAPELADLVASAATGRDRATMMRFNRTVDVSEDVAQIAAPTLVVGCTADQMVPPHHARLLFGGIRDARYVEIRSGHAVVHERPAELYHLIDPFLTDPARTTPGDVILQEAV</sequence>
<evidence type="ECO:0000313" key="3">
    <source>
        <dbReference type="Proteomes" id="UP000307768"/>
    </source>
</evidence>
<dbReference type="Proteomes" id="UP000307768">
    <property type="component" value="Unassembled WGS sequence"/>
</dbReference>
<dbReference type="Pfam" id="PF12697">
    <property type="entry name" value="Abhydrolase_6"/>
    <property type="match status" value="1"/>
</dbReference>
<evidence type="ECO:0000259" key="1">
    <source>
        <dbReference type="Pfam" id="PF12697"/>
    </source>
</evidence>
<evidence type="ECO:0000313" key="2">
    <source>
        <dbReference type="EMBL" id="KAA1418230.1"/>
    </source>
</evidence>
<keyword evidence="2" id="KW-0378">Hydrolase</keyword>
<protein>
    <submittedName>
        <fullName evidence="2">Alpha/beta hydrolase</fullName>
    </submittedName>
</protein>
<dbReference type="SUPFAM" id="SSF53474">
    <property type="entry name" value="alpha/beta-Hydrolases"/>
    <property type="match status" value="1"/>
</dbReference>
<dbReference type="PRINTS" id="PR00111">
    <property type="entry name" value="ABHYDROLASE"/>
</dbReference>
<accession>A0A5Q6RJT9</accession>
<dbReference type="OrthoDB" id="9801162at2"/>